<dbReference type="PANTHER" id="PTHR30203:SF30">
    <property type="entry name" value="OUTER MEMBRANE PROTEIN-RELATED"/>
    <property type="match status" value="1"/>
</dbReference>
<keyword evidence="2" id="KW-0732">Signal</keyword>
<keyword evidence="2" id="KW-0472">Membrane</keyword>
<dbReference type="NCBIfam" id="TIGR01845">
    <property type="entry name" value="outer_NodT"/>
    <property type="match status" value="1"/>
</dbReference>
<gene>
    <name evidence="3" type="ORF">SAMN05444281_0656</name>
</gene>
<dbReference type="InterPro" id="IPR003423">
    <property type="entry name" value="OMP_efflux"/>
</dbReference>
<evidence type="ECO:0000313" key="3">
    <source>
        <dbReference type="EMBL" id="SHH44833.1"/>
    </source>
</evidence>
<feature type="signal peptide" evidence="2">
    <location>
        <begin position="1"/>
        <end position="22"/>
    </location>
</feature>
<evidence type="ECO:0000256" key="2">
    <source>
        <dbReference type="RuleBase" id="RU362097"/>
    </source>
</evidence>
<evidence type="ECO:0000256" key="1">
    <source>
        <dbReference type="ARBA" id="ARBA00007613"/>
    </source>
</evidence>
<feature type="chain" id="PRO_5011830078" evidence="2">
    <location>
        <begin position="23"/>
        <end position="476"/>
    </location>
</feature>
<sequence length="476" mass="53243">MINKINKYAGVVLILLSFTACKTPALVQKNEDTILAETFNGVKDTVNVAKVQWKDYFKDPYLVKLIDTALVNNQELNITLQEIEIARNEIQAKKGEYLPFVGLQAGAGAEKVGRYTSQGANDATTPFKDGKENPEFLPDFMVGAYATWEIDIWNKLHNAKKAAVSRYLATVEGKNFMVTNLIAEIANSYYELLALDNQLAIVKRNITLQSNALEIVKLQKQSAKVTELAVKRFEAQVYSTKSIQFQIQQQVIEAENKIRFLIGGYAGTIERDDEGFVDLTPDVVHAGIPSELLANRPDIKQAELELAATKLDVRVAKARFYPSLGLSAGIGYQAFNAKYLLSTPESLLYSIGGDLTAPLINRKAIKAEYYNANAKQIQAVYNYERTILNAYVEVVNKLSKISNLESSFDLKHKEVEALTESINISNNLFRSARADYMEVLLTQRDALESKFELIETKKNQMNAFVNMYKALGGGWK</sequence>
<dbReference type="RefSeq" id="WP_073118617.1">
    <property type="nucleotide sequence ID" value="NZ_BMEN01000001.1"/>
</dbReference>
<name>A0A1M5T398_9FLAO</name>
<comment type="subcellular location">
    <subcellularLocation>
        <location evidence="2">Cell membrane</location>
        <topology evidence="2">Lipid-anchor</topology>
    </subcellularLocation>
</comment>
<organism evidence="3 4">
    <name type="scientific">Wenyingzhuangia marina</name>
    <dbReference type="NCBI Taxonomy" id="1195760"/>
    <lineage>
        <taxon>Bacteria</taxon>
        <taxon>Pseudomonadati</taxon>
        <taxon>Bacteroidota</taxon>
        <taxon>Flavobacteriia</taxon>
        <taxon>Flavobacteriales</taxon>
        <taxon>Flavobacteriaceae</taxon>
        <taxon>Wenyingzhuangia</taxon>
    </lineage>
</organism>
<dbReference type="STRING" id="1195760.SAMN05444281_0656"/>
<reference evidence="4" key="1">
    <citation type="submission" date="2016-11" db="EMBL/GenBank/DDBJ databases">
        <authorList>
            <person name="Varghese N."/>
            <person name="Submissions S."/>
        </authorList>
    </citation>
    <scope>NUCLEOTIDE SEQUENCE [LARGE SCALE GENOMIC DNA]</scope>
    <source>
        <strain evidence="4">DSM 100572</strain>
    </source>
</reference>
<dbReference type="Gene3D" id="1.20.1600.10">
    <property type="entry name" value="Outer membrane efflux proteins (OEP)"/>
    <property type="match status" value="1"/>
</dbReference>
<dbReference type="SUPFAM" id="SSF56954">
    <property type="entry name" value="Outer membrane efflux proteins (OEP)"/>
    <property type="match status" value="1"/>
</dbReference>
<keyword evidence="2" id="KW-0564">Palmitate</keyword>
<dbReference type="GO" id="GO:0005886">
    <property type="term" value="C:plasma membrane"/>
    <property type="evidence" value="ECO:0007669"/>
    <property type="project" value="UniProtKB-SubCell"/>
</dbReference>
<dbReference type="Gene3D" id="2.20.200.10">
    <property type="entry name" value="Outer membrane efflux proteins (OEP)"/>
    <property type="match status" value="1"/>
</dbReference>
<comment type="similarity">
    <text evidence="1 2">Belongs to the outer membrane factor (OMF) (TC 1.B.17) family.</text>
</comment>
<proteinExistence type="inferred from homology"/>
<dbReference type="PANTHER" id="PTHR30203">
    <property type="entry name" value="OUTER MEMBRANE CATION EFFLUX PROTEIN"/>
    <property type="match status" value="1"/>
</dbReference>
<dbReference type="Pfam" id="PF02321">
    <property type="entry name" value="OEP"/>
    <property type="match status" value="2"/>
</dbReference>
<evidence type="ECO:0000313" key="4">
    <source>
        <dbReference type="Proteomes" id="UP000184109"/>
    </source>
</evidence>
<dbReference type="OrthoDB" id="9770517at2"/>
<keyword evidence="2" id="KW-1134">Transmembrane beta strand</keyword>
<dbReference type="Proteomes" id="UP000184109">
    <property type="component" value="Unassembled WGS sequence"/>
</dbReference>
<dbReference type="GO" id="GO:0015562">
    <property type="term" value="F:efflux transmembrane transporter activity"/>
    <property type="evidence" value="ECO:0007669"/>
    <property type="project" value="InterPro"/>
</dbReference>
<keyword evidence="2 3" id="KW-0449">Lipoprotein</keyword>
<dbReference type="PROSITE" id="PS51257">
    <property type="entry name" value="PROKAR_LIPOPROTEIN"/>
    <property type="match status" value="1"/>
</dbReference>
<keyword evidence="4" id="KW-1185">Reference proteome</keyword>
<accession>A0A1M5T398</accession>
<dbReference type="EMBL" id="FQXQ01000001">
    <property type="protein sequence ID" value="SHH44833.1"/>
    <property type="molecule type" value="Genomic_DNA"/>
</dbReference>
<dbReference type="AlphaFoldDB" id="A0A1M5T398"/>
<dbReference type="InterPro" id="IPR010131">
    <property type="entry name" value="MdtP/NodT-like"/>
</dbReference>
<protein>
    <submittedName>
        <fullName evidence="3">Efflux transporter, outer membrane factor (OMF) lipoprotein, NodT family</fullName>
    </submittedName>
</protein>
<keyword evidence="2" id="KW-0812">Transmembrane</keyword>